<name>A0ABT2SZB2_9FIRM</name>
<reference evidence="1 2" key="1">
    <citation type="journal article" date="2021" name="ISME Commun">
        <title>Automated analysis of genomic sequences facilitates high-throughput and comprehensive description of bacteria.</title>
        <authorList>
            <person name="Hitch T.C.A."/>
        </authorList>
    </citation>
    <scope>NUCLEOTIDE SEQUENCE [LARGE SCALE GENOMIC DNA]</scope>
    <source>
        <strain evidence="1 2">Sanger_18</strain>
    </source>
</reference>
<keyword evidence="2" id="KW-1185">Reference proteome</keyword>
<gene>
    <name evidence="1" type="ORF">OCV77_00865</name>
</gene>
<dbReference type="EMBL" id="JAOQKJ010000001">
    <property type="protein sequence ID" value="MCU6743067.1"/>
    <property type="molecule type" value="Genomic_DNA"/>
</dbReference>
<evidence type="ECO:0000313" key="1">
    <source>
        <dbReference type="EMBL" id="MCU6743067.1"/>
    </source>
</evidence>
<protein>
    <submittedName>
        <fullName evidence="1">Alpha-2,8-polysialyltransferase family protein</fullName>
    </submittedName>
</protein>
<organism evidence="1 2">
    <name type="scientific">Suilimivivens aceti</name>
    <dbReference type="NCBI Taxonomy" id="2981774"/>
    <lineage>
        <taxon>Bacteria</taxon>
        <taxon>Bacillati</taxon>
        <taxon>Bacillota</taxon>
        <taxon>Clostridia</taxon>
        <taxon>Lachnospirales</taxon>
        <taxon>Lachnospiraceae</taxon>
        <taxon>Suilimivivens</taxon>
    </lineage>
</organism>
<dbReference type="RefSeq" id="WP_262572442.1">
    <property type="nucleotide sequence ID" value="NZ_JAOQKJ010000001.1"/>
</dbReference>
<accession>A0ABT2SZB2</accession>
<sequence>MCKECLFMCNTSFQIMMALEFKMTILEEDKVDISVSDILPGAEKIYKNIKKSNAFNNVIICKEYEINYNKEYNQYTTLRKMLRRKKICQDIIKNFKKKYDELYVCDTFYTTNVIYEELIRINPDIKVFYYEESPLVVMADTGNHFKDSSFYQGAGMKYLLKKILGIKNINGKFFAAYTTAYKKMGKRYFEWIDMPRITKDKKEEYIKILNSFWTFDKSDYMKLNGIIFIEESFFADGKPSCELEIMKDLVEFSSDNQIAVKLHPRTRKNRFDTKEVMVLENKSIPWELLALNNCLQNVITVCIASNAAFLAKLYWNVDQRSVMLINCIDYYLPQLDDKYYRMISEICKEKKLAYLPKTKREFQSIIKNMTTNKNDGGWT</sequence>
<evidence type="ECO:0000313" key="2">
    <source>
        <dbReference type="Proteomes" id="UP001652432"/>
    </source>
</evidence>
<proteinExistence type="predicted"/>
<comment type="caution">
    <text evidence="1">The sequence shown here is derived from an EMBL/GenBank/DDBJ whole genome shotgun (WGS) entry which is preliminary data.</text>
</comment>
<dbReference type="Proteomes" id="UP001652432">
    <property type="component" value="Unassembled WGS sequence"/>
</dbReference>